<dbReference type="InterPro" id="IPR014016">
    <property type="entry name" value="UvrD-like_ATP-bd"/>
</dbReference>
<dbReference type="AlphaFoldDB" id="A0A1H3DBB9"/>
<sequence>MQHSTNFQVYNASAGSGKTFTLVKEYLKIVLSSTNPYKFQQILAVTFTNKAAGEMKERVIENLDGFSKEEKSDMLAILCEELKLDEEAIFNRAKIVLSSILQNYSAFNITTIDSFTYKLIRTFAYDLNLPVNADVELDAQSLLNEAVDVVISKIGENKELTKLLVNYAVQKLENDKAWDISNDLKSFAKIILNESNTKQLEQFKNISISELETLKFDLQKKNKLIETEFIKLGEKGLKLIEDNGLQHNQFSYSDLPKFLIKLTKIKLVKVDDIKFEGRLNKSIEAEKNFYTAKCDASTKGIIESITNDLRQLYYDSKELYEQKFGQYVFNGLVIDGLLPLAVLSYINNSLQEIKTENNILLNAEFNKIISDTIKNEPAPFIYERIGEKFRYYFIDEMQDTSELQWQNLIPLISNAISGENELGESGKLMLVGDAKQSIYRWRGGKAEQFISLSSEENNKENNPFFIHKSLQNLEFNYRSCSEVIEFNNGFFTHLSKFLGNASYSNLYNQGNAQKLNKNKGGFVQISFVEKEKDDDERDLVYAKKVYSIIENLDTGFEKNDVCVLVRTRKQGVEVANYLSSNGVEIISSETLLLRNNSIVNFLINTIEVIQNPQNKELKIKLLYFLFEYLNIEESKHIFFDKLVHLENEEFFKALEHYNIIFNNALFIQQPLYAAVEYLIRSFNLLEKADAYIQFFLDVVFEFQQKKQASILNFLEYWEQKKDSLSIVAPESKSAVRIMTIHKAKGLEFPVVIFPYNMEIYRQIDPKVWFPLEDESKLKSVLVNYNKKLNFTGKVGEALFNKRREELELDNFNLLYVALTRAVEQLYVVTEKMKSQDSLNYTSNLFVDYLNKIGVYNDDELEYSFGNPQKIIPSKKEEGNAIVPESIISNSWDSVNISVVASSSVLWETDQGDAIDYGNLIHEMLSKINVEENIKGVINKYLFEGTINKKEFVEIERVLINVVSHPKLSVYFQDNNTVYAEKSIFTDKNEIVVPDRVVVIKNKTTVIDYKTGKPESKHEQQVNYYAQVLKNMGFVIDKKILIYINNEIIIKEL</sequence>
<dbReference type="GO" id="GO:0043138">
    <property type="term" value="F:3'-5' DNA helicase activity"/>
    <property type="evidence" value="ECO:0007669"/>
    <property type="project" value="UniProtKB-EC"/>
</dbReference>
<keyword evidence="1 9" id="KW-0547">Nucleotide-binding</keyword>
<evidence type="ECO:0000259" key="10">
    <source>
        <dbReference type="PROSITE" id="PS51198"/>
    </source>
</evidence>
<evidence type="ECO:0000256" key="5">
    <source>
        <dbReference type="ARBA" id="ARBA00023235"/>
    </source>
</evidence>
<name>A0A1H3DBB9_9FLAO</name>
<keyword evidence="12" id="KW-0540">Nuclease</keyword>
<comment type="catalytic activity">
    <reaction evidence="8">
        <text>ATP + H2O = ADP + phosphate + H(+)</text>
        <dbReference type="Rhea" id="RHEA:13065"/>
        <dbReference type="ChEBI" id="CHEBI:15377"/>
        <dbReference type="ChEBI" id="CHEBI:15378"/>
        <dbReference type="ChEBI" id="CHEBI:30616"/>
        <dbReference type="ChEBI" id="CHEBI:43474"/>
        <dbReference type="ChEBI" id="CHEBI:456216"/>
        <dbReference type="EC" id="5.6.2.4"/>
    </reaction>
</comment>
<evidence type="ECO:0000313" key="12">
    <source>
        <dbReference type="EMBL" id="SDX63438.1"/>
    </source>
</evidence>
<evidence type="ECO:0000259" key="11">
    <source>
        <dbReference type="PROSITE" id="PS51217"/>
    </source>
</evidence>
<dbReference type="GO" id="GO:0005524">
    <property type="term" value="F:ATP binding"/>
    <property type="evidence" value="ECO:0007669"/>
    <property type="project" value="UniProtKB-UniRule"/>
</dbReference>
<dbReference type="EC" id="5.6.2.4" evidence="7"/>
<dbReference type="InterPro" id="IPR014017">
    <property type="entry name" value="DNA_helicase_UvrD-like_C"/>
</dbReference>
<evidence type="ECO:0000256" key="2">
    <source>
        <dbReference type="ARBA" id="ARBA00022801"/>
    </source>
</evidence>
<gene>
    <name evidence="12" type="ORF">SAMN05444411_10797</name>
</gene>
<dbReference type="PROSITE" id="PS51198">
    <property type="entry name" value="UVRD_HELICASE_ATP_BIND"/>
    <property type="match status" value="1"/>
</dbReference>
<dbReference type="PROSITE" id="PS51217">
    <property type="entry name" value="UVRD_HELICASE_CTER"/>
    <property type="match status" value="1"/>
</dbReference>
<dbReference type="Pfam" id="PF13361">
    <property type="entry name" value="UvrD_C"/>
    <property type="match status" value="1"/>
</dbReference>
<dbReference type="Gene3D" id="1.10.3170.10">
    <property type="entry name" value="Recbcd, chain B, domain 2"/>
    <property type="match status" value="1"/>
</dbReference>
<feature type="domain" description="UvrD-like helicase C-terminal" evidence="11">
    <location>
        <begin position="495"/>
        <end position="745"/>
    </location>
</feature>
<dbReference type="OrthoDB" id="9810135at2"/>
<dbReference type="PANTHER" id="PTHR11070:SF67">
    <property type="entry name" value="DNA 3'-5' HELICASE"/>
    <property type="match status" value="1"/>
</dbReference>
<dbReference type="STRING" id="762486.SAMN05444411_10797"/>
<keyword evidence="4 9" id="KW-0067">ATP-binding</keyword>
<evidence type="ECO:0000256" key="3">
    <source>
        <dbReference type="ARBA" id="ARBA00022806"/>
    </source>
</evidence>
<dbReference type="SUPFAM" id="SSF52540">
    <property type="entry name" value="P-loop containing nucleoside triphosphate hydrolases"/>
    <property type="match status" value="1"/>
</dbReference>
<dbReference type="GO" id="GO:0003677">
    <property type="term" value="F:DNA binding"/>
    <property type="evidence" value="ECO:0007669"/>
    <property type="project" value="InterPro"/>
</dbReference>
<reference evidence="12 13" key="1">
    <citation type="submission" date="2016-10" db="EMBL/GenBank/DDBJ databases">
        <authorList>
            <person name="de Groot N.N."/>
        </authorList>
    </citation>
    <scope>NUCLEOTIDE SEQUENCE [LARGE SCALE GENOMIC DNA]</scope>
    <source>
        <strain evidence="12 13">DSM 24956</strain>
    </source>
</reference>
<dbReference type="Pfam" id="PF00580">
    <property type="entry name" value="UvrD-helicase"/>
    <property type="match status" value="1"/>
</dbReference>
<keyword evidence="5" id="KW-0413">Isomerase</keyword>
<accession>A0A1H3DBB9</accession>
<evidence type="ECO:0000313" key="13">
    <source>
        <dbReference type="Proteomes" id="UP000199595"/>
    </source>
</evidence>
<evidence type="ECO:0000256" key="1">
    <source>
        <dbReference type="ARBA" id="ARBA00022741"/>
    </source>
</evidence>
<dbReference type="PANTHER" id="PTHR11070">
    <property type="entry name" value="UVRD / RECB / PCRA DNA HELICASE FAMILY MEMBER"/>
    <property type="match status" value="1"/>
</dbReference>
<evidence type="ECO:0000256" key="6">
    <source>
        <dbReference type="ARBA" id="ARBA00034617"/>
    </source>
</evidence>
<feature type="domain" description="UvrD-like helicase ATP-binding" evidence="10">
    <location>
        <begin position="1"/>
        <end position="480"/>
    </location>
</feature>
<comment type="catalytic activity">
    <reaction evidence="6">
        <text>Couples ATP hydrolysis with the unwinding of duplex DNA by translocating in the 3'-5' direction.</text>
        <dbReference type="EC" id="5.6.2.4"/>
    </reaction>
</comment>
<dbReference type="InterPro" id="IPR027417">
    <property type="entry name" value="P-loop_NTPase"/>
</dbReference>
<keyword evidence="3 9" id="KW-0347">Helicase</keyword>
<dbReference type="EMBL" id="FNNJ01000007">
    <property type="protein sequence ID" value="SDX63438.1"/>
    <property type="molecule type" value="Genomic_DNA"/>
</dbReference>
<proteinExistence type="predicted"/>
<feature type="binding site" evidence="9">
    <location>
        <begin position="12"/>
        <end position="19"/>
    </location>
    <ligand>
        <name>ATP</name>
        <dbReference type="ChEBI" id="CHEBI:30616"/>
    </ligand>
</feature>
<dbReference type="InterPro" id="IPR000212">
    <property type="entry name" value="DNA_helicase_UvrD/REP"/>
</dbReference>
<dbReference type="GO" id="GO:0005829">
    <property type="term" value="C:cytosol"/>
    <property type="evidence" value="ECO:0007669"/>
    <property type="project" value="TreeGrafter"/>
</dbReference>
<keyword evidence="2 9" id="KW-0378">Hydrolase</keyword>
<evidence type="ECO:0000256" key="7">
    <source>
        <dbReference type="ARBA" id="ARBA00034808"/>
    </source>
</evidence>
<dbReference type="GO" id="GO:0000725">
    <property type="term" value="P:recombinational repair"/>
    <property type="evidence" value="ECO:0007669"/>
    <property type="project" value="TreeGrafter"/>
</dbReference>
<dbReference type="GO" id="GO:0004527">
    <property type="term" value="F:exonuclease activity"/>
    <property type="evidence" value="ECO:0007669"/>
    <property type="project" value="UniProtKB-KW"/>
</dbReference>
<organism evidence="12 13">
    <name type="scientific">Lutibacter oricola</name>
    <dbReference type="NCBI Taxonomy" id="762486"/>
    <lineage>
        <taxon>Bacteria</taxon>
        <taxon>Pseudomonadati</taxon>
        <taxon>Bacteroidota</taxon>
        <taxon>Flavobacteriia</taxon>
        <taxon>Flavobacteriales</taxon>
        <taxon>Flavobacteriaceae</taxon>
        <taxon>Lutibacter</taxon>
    </lineage>
</organism>
<keyword evidence="12" id="KW-0269">Exonuclease</keyword>
<dbReference type="Proteomes" id="UP000199595">
    <property type="component" value="Unassembled WGS sequence"/>
</dbReference>
<evidence type="ECO:0000256" key="4">
    <source>
        <dbReference type="ARBA" id="ARBA00022840"/>
    </source>
</evidence>
<keyword evidence="13" id="KW-1185">Reference proteome</keyword>
<evidence type="ECO:0000256" key="9">
    <source>
        <dbReference type="PROSITE-ProRule" id="PRU00560"/>
    </source>
</evidence>
<protein>
    <recommendedName>
        <fullName evidence="7">DNA 3'-5' helicase</fullName>
        <ecNumber evidence="7">5.6.2.4</ecNumber>
    </recommendedName>
</protein>
<evidence type="ECO:0000256" key="8">
    <source>
        <dbReference type="ARBA" id="ARBA00048988"/>
    </source>
</evidence>
<dbReference type="RefSeq" id="WP_090124176.1">
    <property type="nucleotide sequence ID" value="NZ_FNNJ01000007.1"/>
</dbReference>
<dbReference type="Gene3D" id="3.40.50.300">
    <property type="entry name" value="P-loop containing nucleotide triphosphate hydrolases"/>
    <property type="match status" value="3"/>
</dbReference>